<feature type="transmembrane region" description="Helical" evidence="2">
    <location>
        <begin position="194"/>
        <end position="214"/>
    </location>
</feature>
<keyword evidence="2" id="KW-1133">Transmembrane helix</keyword>
<proteinExistence type="predicted"/>
<keyword evidence="2 4" id="KW-0812">Transmembrane</keyword>
<feature type="compositionally biased region" description="Polar residues" evidence="1">
    <location>
        <begin position="327"/>
        <end position="339"/>
    </location>
</feature>
<evidence type="ECO:0000313" key="5">
    <source>
        <dbReference type="Proteomes" id="UP000030108"/>
    </source>
</evidence>
<reference evidence="5" key="1">
    <citation type="journal article" date="2014" name="Genome Announc.">
        <title>Draft genome sequence of the plant-pathogenic soil fungus Rhizoctonia solani anastomosis group 3 strain Rhs1AP.</title>
        <authorList>
            <person name="Cubeta M.A."/>
            <person name="Thomas E."/>
            <person name="Dean R.A."/>
            <person name="Jabaji S."/>
            <person name="Neate S.M."/>
            <person name="Tavantzis S."/>
            <person name="Toda T."/>
            <person name="Vilgalys R."/>
            <person name="Bharathan N."/>
            <person name="Fedorova-Abrams N."/>
            <person name="Pakala S.B."/>
            <person name="Pakala S.M."/>
            <person name="Zafar N."/>
            <person name="Joardar V."/>
            <person name="Losada L."/>
            <person name="Nierman W.C."/>
        </authorList>
    </citation>
    <scope>NUCLEOTIDE SEQUENCE [LARGE SCALE GENOMIC DNA]</scope>
    <source>
        <strain evidence="5">AG-3</strain>
    </source>
</reference>
<dbReference type="EMBL" id="JATN01000322">
    <property type="protein sequence ID" value="EUC54343.1"/>
    <property type="molecule type" value="Genomic_DNA"/>
</dbReference>
<dbReference type="Pfam" id="PF20153">
    <property type="entry name" value="DUF6535"/>
    <property type="match status" value="1"/>
</dbReference>
<evidence type="ECO:0000256" key="2">
    <source>
        <dbReference type="SAM" id="Phobius"/>
    </source>
</evidence>
<feature type="transmembrane region" description="Helical" evidence="2">
    <location>
        <begin position="220"/>
        <end position="239"/>
    </location>
</feature>
<name>X8IW23_9AGAM</name>
<dbReference type="Proteomes" id="UP000030108">
    <property type="component" value="Unassembled WGS sequence"/>
</dbReference>
<dbReference type="AlphaFoldDB" id="X8IW23"/>
<feature type="non-terminal residue" evidence="4">
    <location>
        <position position="449"/>
    </location>
</feature>
<feature type="domain" description="DUF6535" evidence="3">
    <location>
        <begin position="145"/>
        <end position="217"/>
    </location>
</feature>
<evidence type="ECO:0000256" key="1">
    <source>
        <dbReference type="SAM" id="MobiDB-lite"/>
    </source>
</evidence>
<protein>
    <submittedName>
        <fullName evidence="4">Transmembrane protein, putative</fullName>
    </submittedName>
</protein>
<feature type="region of interest" description="Disordered" evidence="1">
    <location>
        <begin position="327"/>
        <end position="405"/>
    </location>
</feature>
<feature type="transmembrane region" description="Helical" evidence="2">
    <location>
        <begin position="150"/>
        <end position="173"/>
    </location>
</feature>
<dbReference type="OrthoDB" id="3228168at2759"/>
<evidence type="ECO:0000313" key="4">
    <source>
        <dbReference type="EMBL" id="EUC54343.1"/>
    </source>
</evidence>
<feature type="compositionally biased region" description="Low complexity" evidence="1">
    <location>
        <begin position="340"/>
        <end position="366"/>
    </location>
</feature>
<sequence length="449" mass="49657">MDQHLADQVASLLESTAALHRTLTHVVSQLPAHHSQLPSSSDLNLTTPASAQASILAPGVPIPSRGWQKNHSPRQRVVADTKARLEKDGWPDCEDTDVHAARLSEAMLRMGMEDMDNFATEATLVSAIVATFMSETYSNTESMHMQVVNGLWFLSLFLSLATATLCMLVSEWLTWSTSQELRDLSLLYRLIRTALRSLLMHLSIFLFFAGLLVLMWNESTMAVCVVPSVAVGLFTLYYVSATVRSPLFALLFDIKEFDDNDFRGLRVQIWTPFTLGTHHFINYIFIFGPQVLGPIPQRPELLRGDVLDSEKTLTLALETATVNKGVNAGQTLSPSSIRETSQPGSSQSKQQGSSQFKQQGTSQFKQRGSSPLRDRSPLSVCSQPPPGVESPDPQATSRVGTPLSMMSAADFVDPEVEHQRKLRATRLKRLTEFDILRPVRSTSARASDV</sequence>
<accession>X8IW23</accession>
<gene>
    <name evidence="4" type="ORF">RSOL_041270</name>
</gene>
<evidence type="ECO:0000259" key="3">
    <source>
        <dbReference type="Pfam" id="PF20153"/>
    </source>
</evidence>
<keyword evidence="2" id="KW-0472">Membrane</keyword>
<organism evidence="4 5">
    <name type="scientific">Rhizoctonia solani AG-3 Rhs1AP</name>
    <dbReference type="NCBI Taxonomy" id="1086054"/>
    <lineage>
        <taxon>Eukaryota</taxon>
        <taxon>Fungi</taxon>
        <taxon>Dikarya</taxon>
        <taxon>Basidiomycota</taxon>
        <taxon>Agaricomycotina</taxon>
        <taxon>Agaricomycetes</taxon>
        <taxon>Cantharellales</taxon>
        <taxon>Ceratobasidiaceae</taxon>
        <taxon>Rhizoctonia</taxon>
    </lineage>
</organism>
<dbReference type="InterPro" id="IPR045338">
    <property type="entry name" value="DUF6535"/>
</dbReference>
<comment type="caution">
    <text evidence="4">The sequence shown here is derived from an EMBL/GenBank/DDBJ whole genome shotgun (WGS) entry which is preliminary data.</text>
</comment>